<dbReference type="RefSeq" id="WP_110047465.1">
    <property type="nucleotide sequence ID" value="NZ_CP054610.1"/>
</dbReference>
<dbReference type="Gene3D" id="1.10.1220.10">
    <property type="entry name" value="Met repressor-like"/>
    <property type="match status" value="1"/>
</dbReference>
<evidence type="ECO:0000313" key="1">
    <source>
        <dbReference type="EMBL" id="PWV90266.1"/>
    </source>
</evidence>
<reference evidence="1 2" key="1">
    <citation type="submission" date="2018-05" db="EMBL/GenBank/DDBJ databases">
        <title>Genomic Encyclopedia of Type Strains, Phase III (KMG-III): the genomes of soil and plant-associated and newly described type strains.</title>
        <authorList>
            <person name="Whitman W."/>
        </authorList>
    </citation>
    <scope>NUCLEOTIDE SEQUENCE [LARGE SCALE GENOMIC DNA]</scope>
    <source>
        <strain evidence="1 2">CECT 5696</strain>
    </source>
</reference>
<organism evidence="1 2">
    <name type="scientific">Paenibacillus cellulosilyticus</name>
    <dbReference type="NCBI Taxonomy" id="375489"/>
    <lineage>
        <taxon>Bacteria</taxon>
        <taxon>Bacillati</taxon>
        <taxon>Bacillota</taxon>
        <taxon>Bacilli</taxon>
        <taxon>Bacillales</taxon>
        <taxon>Paenibacillaceae</taxon>
        <taxon>Paenibacillus</taxon>
    </lineage>
</organism>
<dbReference type="InterPro" id="IPR013321">
    <property type="entry name" value="Arc_rbn_hlx_hlx"/>
</dbReference>
<comment type="caution">
    <text evidence="1">The sequence shown here is derived from an EMBL/GenBank/DDBJ whole genome shotgun (WGS) entry which is preliminary data.</text>
</comment>
<sequence length="60" mass="7064">MARRTFTTTIDDEIQKHFKESCTINGDKMNDVLEAFMQGYINGEFTVEKEVKFILKKMQN</sequence>
<dbReference type="Proteomes" id="UP000246635">
    <property type="component" value="Unassembled WGS sequence"/>
</dbReference>
<dbReference type="GO" id="GO:0006355">
    <property type="term" value="P:regulation of DNA-templated transcription"/>
    <property type="evidence" value="ECO:0007669"/>
    <property type="project" value="InterPro"/>
</dbReference>
<protein>
    <submittedName>
        <fullName evidence="1">Uncharacterized protein</fullName>
    </submittedName>
</protein>
<proteinExistence type="predicted"/>
<dbReference type="OrthoDB" id="1955305at2"/>
<keyword evidence="2" id="KW-1185">Reference proteome</keyword>
<dbReference type="EMBL" id="QGTQ01000044">
    <property type="protein sequence ID" value="PWV90266.1"/>
    <property type="molecule type" value="Genomic_DNA"/>
</dbReference>
<gene>
    <name evidence="1" type="ORF">DFQ01_14442</name>
</gene>
<dbReference type="AlphaFoldDB" id="A0A2V2YDZ9"/>
<name>A0A2V2YDZ9_9BACL</name>
<accession>A0A2V2YDZ9</accession>
<evidence type="ECO:0000313" key="2">
    <source>
        <dbReference type="Proteomes" id="UP000246635"/>
    </source>
</evidence>